<gene>
    <name evidence="2" type="ORF">ISP17_03445</name>
</gene>
<comment type="caution">
    <text evidence="2">The sequence shown here is derived from an EMBL/GenBank/DDBJ whole genome shotgun (WGS) entry which is preliminary data.</text>
</comment>
<protein>
    <recommendedName>
        <fullName evidence="1">PIN-like domain-containing protein</fullName>
    </recommendedName>
</protein>
<feature type="domain" description="PIN-like" evidence="1">
    <location>
        <begin position="7"/>
        <end position="106"/>
    </location>
</feature>
<evidence type="ECO:0000259" key="1">
    <source>
        <dbReference type="Pfam" id="PF18475"/>
    </source>
</evidence>
<dbReference type="EMBL" id="JADIKM010000001">
    <property type="protein sequence ID" value="MFK2903004.1"/>
    <property type="molecule type" value="Genomic_DNA"/>
</dbReference>
<evidence type="ECO:0000313" key="2">
    <source>
        <dbReference type="EMBL" id="MFK2903004.1"/>
    </source>
</evidence>
<name>A0ABW8JPF3_9GAMM</name>
<reference evidence="2 3" key="1">
    <citation type="submission" date="2020-10" db="EMBL/GenBank/DDBJ databases">
        <title>Phylogeny of dyella-like bacteria.</title>
        <authorList>
            <person name="Fu J."/>
        </authorList>
    </citation>
    <scope>NUCLEOTIDE SEQUENCE [LARGE SCALE GENOMIC DNA]</scope>
    <source>
        <strain evidence="2 3">Gsoil3046</strain>
    </source>
</reference>
<sequence length="200" mass="21795">MKNNYVLIDYENVQPKSLAALRGEHVFKVYLFVGASQAKVTFEVAEAMQALGEHARYIKISGNGPNALDFHIAYYIGQLAAQDPNAFFHIISKDSGFDPLIKHLKAQKVFACRSKDIGDIPMLKVGHVAKAGKVEDKLALILANLRQRGAAKPRSIKTLASTIGALFAKQLTEDEISALVEGLKDAGHISVVGAKVTYYL</sequence>
<organism evidence="2 3">
    <name type="scientific">Dyella ginsengisoli</name>
    <dbReference type="NCBI Taxonomy" id="363848"/>
    <lineage>
        <taxon>Bacteria</taxon>
        <taxon>Pseudomonadati</taxon>
        <taxon>Pseudomonadota</taxon>
        <taxon>Gammaproteobacteria</taxon>
        <taxon>Lysobacterales</taxon>
        <taxon>Rhodanobacteraceae</taxon>
        <taxon>Dyella</taxon>
    </lineage>
</organism>
<dbReference type="Proteomes" id="UP001620460">
    <property type="component" value="Unassembled WGS sequence"/>
</dbReference>
<keyword evidence="3" id="KW-1185">Reference proteome</keyword>
<accession>A0ABW8JPF3</accession>
<dbReference type="InterPro" id="IPR041494">
    <property type="entry name" value="PIN7"/>
</dbReference>
<proteinExistence type="predicted"/>
<evidence type="ECO:0000313" key="3">
    <source>
        <dbReference type="Proteomes" id="UP001620460"/>
    </source>
</evidence>
<dbReference type="RefSeq" id="WP_404630117.1">
    <property type="nucleotide sequence ID" value="NZ_JADIKM010000001.1"/>
</dbReference>
<dbReference type="Pfam" id="PF18475">
    <property type="entry name" value="PIN7"/>
    <property type="match status" value="1"/>
</dbReference>